<dbReference type="AlphaFoldDB" id="A0A0A8YFP5"/>
<protein>
    <submittedName>
        <fullName evidence="1">Uncharacterized protein</fullName>
    </submittedName>
</protein>
<reference evidence="1" key="1">
    <citation type="submission" date="2014-09" db="EMBL/GenBank/DDBJ databases">
        <authorList>
            <person name="Magalhaes I.L.F."/>
            <person name="Oliveira U."/>
            <person name="Santos F.R."/>
            <person name="Vidigal T.H.D.A."/>
            <person name="Brescovit A.D."/>
            <person name="Santos A.J."/>
        </authorList>
    </citation>
    <scope>NUCLEOTIDE SEQUENCE</scope>
    <source>
        <tissue evidence="1">Shoot tissue taken approximately 20 cm above the soil surface</tissue>
    </source>
</reference>
<proteinExistence type="predicted"/>
<name>A0A0A8YFP5_ARUDO</name>
<accession>A0A0A8YFP5</accession>
<reference evidence="1" key="2">
    <citation type="journal article" date="2015" name="Data Brief">
        <title>Shoot transcriptome of the giant reed, Arundo donax.</title>
        <authorList>
            <person name="Barrero R.A."/>
            <person name="Guerrero F.D."/>
            <person name="Moolhuijzen P."/>
            <person name="Goolsby J.A."/>
            <person name="Tidwell J."/>
            <person name="Bellgard S.E."/>
            <person name="Bellgard M.I."/>
        </authorList>
    </citation>
    <scope>NUCLEOTIDE SEQUENCE</scope>
    <source>
        <tissue evidence="1">Shoot tissue taken approximately 20 cm above the soil surface</tissue>
    </source>
</reference>
<dbReference type="EMBL" id="GBRH01272851">
    <property type="protein sequence ID" value="JAD25044.1"/>
    <property type="molecule type" value="Transcribed_RNA"/>
</dbReference>
<evidence type="ECO:0000313" key="1">
    <source>
        <dbReference type="EMBL" id="JAD25044.1"/>
    </source>
</evidence>
<organism evidence="1">
    <name type="scientific">Arundo donax</name>
    <name type="common">Giant reed</name>
    <name type="synonym">Donax arundinaceus</name>
    <dbReference type="NCBI Taxonomy" id="35708"/>
    <lineage>
        <taxon>Eukaryota</taxon>
        <taxon>Viridiplantae</taxon>
        <taxon>Streptophyta</taxon>
        <taxon>Embryophyta</taxon>
        <taxon>Tracheophyta</taxon>
        <taxon>Spermatophyta</taxon>
        <taxon>Magnoliopsida</taxon>
        <taxon>Liliopsida</taxon>
        <taxon>Poales</taxon>
        <taxon>Poaceae</taxon>
        <taxon>PACMAD clade</taxon>
        <taxon>Arundinoideae</taxon>
        <taxon>Arundineae</taxon>
        <taxon>Arundo</taxon>
    </lineage>
</organism>
<sequence length="49" mass="5256">MDSSPGLKHEISNACWLTSTWTGVTMLGVGTPCPRPDTLDNICVTFCKA</sequence>